<gene>
    <name evidence="2" type="ORF">DdX_19235</name>
</gene>
<evidence type="ECO:0000313" key="3">
    <source>
        <dbReference type="Proteomes" id="UP001201812"/>
    </source>
</evidence>
<feature type="transmembrane region" description="Helical" evidence="1">
    <location>
        <begin position="56"/>
        <end position="81"/>
    </location>
</feature>
<evidence type="ECO:0000313" key="2">
    <source>
        <dbReference type="EMBL" id="KAI1696095.1"/>
    </source>
</evidence>
<feature type="transmembrane region" description="Helical" evidence="1">
    <location>
        <begin position="143"/>
        <end position="160"/>
    </location>
</feature>
<dbReference type="PANTHER" id="PTHR31627:SF42">
    <property type="entry name" value="G_PROTEIN_RECEP_F1_2 DOMAIN-CONTAINING PROTEIN-RELATED"/>
    <property type="match status" value="1"/>
</dbReference>
<keyword evidence="1" id="KW-0472">Membrane</keyword>
<keyword evidence="3" id="KW-1185">Reference proteome</keyword>
<dbReference type="AlphaFoldDB" id="A0AAD4MI31"/>
<feature type="transmembrane region" description="Helical" evidence="1">
    <location>
        <begin position="5"/>
        <end position="26"/>
    </location>
</feature>
<dbReference type="Proteomes" id="UP001201812">
    <property type="component" value="Unassembled WGS sequence"/>
</dbReference>
<evidence type="ECO:0000256" key="1">
    <source>
        <dbReference type="SAM" id="Phobius"/>
    </source>
</evidence>
<dbReference type="EMBL" id="JAKKPZ010000351">
    <property type="protein sequence ID" value="KAI1696095.1"/>
    <property type="molecule type" value="Genomic_DNA"/>
</dbReference>
<dbReference type="InterPro" id="IPR051119">
    <property type="entry name" value="Nematode_SR-like"/>
</dbReference>
<proteinExistence type="predicted"/>
<protein>
    <submittedName>
        <fullName evidence="2">Serpentine type 7TM GPCR chemoreceptor srv domain-containing protein</fullName>
    </submittedName>
</protein>
<dbReference type="PANTHER" id="PTHR31627">
    <property type="entry name" value="SERPENTINE RECEPTOR CLASS GAMMA-RELATED"/>
    <property type="match status" value="1"/>
</dbReference>
<feature type="transmembrane region" description="Helical" evidence="1">
    <location>
        <begin position="102"/>
        <end position="123"/>
    </location>
</feature>
<sequence>MWAYLLPCSVLIVFILPLPVTMPIFWRKFFIDYQENEHYFGITYEHVPGAISNSTYAAASAIIFCAVCAILNIATLVAYTRQKISGKHISGQMEDQRVEMRLTMYAFLTFVAQLGMAIFMILLSVGTASSRYLISATLNQLPWLSDLCTVAMPSWLLLWASHKVRQAVLDCLPDALSAKLKAVWSRNSPVSSSISIIHRSSIVSPTIQRA</sequence>
<comment type="caution">
    <text evidence="2">The sequence shown here is derived from an EMBL/GenBank/DDBJ whole genome shotgun (WGS) entry which is preliminary data.</text>
</comment>
<dbReference type="Pfam" id="PF10323">
    <property type="entry name" value="7TM_GPCR_Srv"/>
    <property type="match status" value="1"/>
</dbReference>
<reference evidence="2" key="1">
    <citation type="submission" date="2022-01" db="EMBL/GenBank/DDBJ databases">
        <title>Genome Sequence Resource for Two Populations of Ditylenchus destructor, the Migratory Endoparasitic Phytonematode.</title>
        <authorList>
            <person name="Zhang H."/>
            <person name="Lin R."/>
            <person name="Xie B."/>
        </authorList>
    </citation>
    <scope>NUCLEOTIDE SEQUENCE</scope>
    <source>
        <strain evidence="2">BazhouSP</strain>
    </source>
</reference>
<dbReference type="InterPro" id="IPR019426">
    <property type="entry name" value="7TM_GPCR_serpentine_rcpt_Srv"/>
</dbReference>
<keyword evidence="1" id="KW-0812">Transmembrane</keyword>
<organism evidence="2 3">
    <name type="scientific">Ditylenchus destructor</name>
    <dbReference type="NCBI Taxonomy" id="166010"/>
    <lineage>
        <taxon>Eukaryota</taxon>
        <taxon>Metazoa</taxon>
        <taxon>Ecdysozoa</taxon>
        <taxon>Nematoda</taxon>
        <taxon>Chromadorea</taxon>
        <taxon>Rhabditida</taxon>
        <taxon>Tylenchina</taxon>
        <taxon>Tylenchomorpha</taxon>
        <taxon>Sphaerularioidea</taxon>
        <taxon>Anguinidae</taxon>
        <taxon>Anguininae</taxon>
        <taxon>Ditylenchus</taxon>
    </lineage>
</organism>
<name>A0AAD4MI31_9BILA</name>
<accession>A0AAD4MI31</accession>
<keyword evidence="1" id="KW-1133">Transmembrane helix</keyword>